<organism evidence="2">
    <name type="scientific">Lotus japonicus</name>
    <name type="common">Lotus corniculatus var. japonicus</name>
    <dbReference type="NCBI Taxonomy" id="34305"/>
    <lineage>
        <taxon>Eukaryota</taxon>
        <taxon>Viridiplantae</taxon>
        <taxon>Streptophyta</taxon>
        <taxon>Embryophyta</taxon>
        <taxon>Tracheophyta</taxon>
        <taxon>Spermatophyta</taxon>
        <taxon>Magnoliopsida</taxon>
        <taxon>eudicotyledons</taxon>
        <taxon>Gunneridae</taxon>
        <taxon>Pentapetalae</taxon>
        <taxon>rosids</taxon>
        <taxon>fabids</taxon>
        <taxon>Fabales</taxon>
        <taxon>Fabaceae</taxon>
        <taxon>Papilionoideae</taxon>
        <taxon>50 kb inversion clade</taxon>
        <taxon>NPAAA clade</taxon>
        <taxon>Hologalegina</taxon>
        <taxon>robinioid clade</taxon>
        <taxon>Loteae</taxon>
        <taxon>Lotus</taxon>
    </lineage>
</organism>
<dbReference type="AlphaFoldDB" id="I3SXJ0"/>
<accession>I3SXJ0</accession>
<name>I3SXJ0_LOTJA</name>
<evidence type="ECO:0000313" key="2">
    <source>
        <dbReference type="EMBL" id="AFK44982.1"/>
    </source>
</evidence>
<feature type="region of interest" description="Disordered" evidence="1">
    <location>
        <begin position="48"/>
        <end position="70"/>
    </location>
</feature>
<proteinExistence type="evidence at transcript level"/>
<dbReference type="EMBL" id="BT145188">
    <property type="protein sequence ID" value="AFK44982.1"/>
    <property type="molecule type" value="mRNA"/>
</dbReference>
<protein>
    <submittedName>
        <fullName evidence="2">Uncharacterized protein</fullName>
    </submittedName>
</protein>
<evidence type="ECO:0000256" key="1">
    <source>
        <dbReference type="SAM" id="MobiDB-lite"/>
    </source>
</evidence>
<reference evidence="2" key="1">
    <citation type="submission" date="2012-05" db="EMBL/GenBank/DDBJ databases">
        <authorList>
            <person name="Krishnakumar V."/>
            <person name="Cheung F."/>
            <person name="Xiao Y."/>
            <person name="Chan A."/>
            <person name="Moskal W.A."/>
            <person name="Town C.D."/>
        </authorList>
    </citation>
    <scope>NUCLEOTIDE SEQUENCE</scope>
</reference>
<sequence>MAHDGVNELALVVPLLTSLNIFFRNPTLTEIDVTLLLVNTEDHHRLNATHLDETADTPNPTAGELREQDHPFDVVVL</sequence>